<feature type="compositionally biased region" description="Basic and acidic residues" evidence="1">
    <location>
        <begin position="81"/>
        <end position="92"/>
    </location>
</feature>
<dbReference type="InterPro" id="IPR055411">
    <property type="entry name" value="LRR_FXL15/At3g58940/PEG3-like"/>
</dbReference>
<keyword evidence="4" id="KW-1185">Reference proteome</keyword>
<evidence type="ECO:0000313" key="3">
    <source>
        <dbReference type="EMBL" id="KAK1615571.1"/>
    </source>
</evidence>
<evidence type="ECO:0000313" key="4">
    <source>
        <dbReference type="Proteomes" id="UP001231189"/>
    </source>
</evidence>
<feature type="region of interest" description="Disordered" evidence="1">
    <location>
        <begin position="230"/>
        <end position="265"/>
    </location>
</feature>
<dbReference type="PANTHER" id="PTHR32141:SF173">
    <property type="entry name" value="F-BOX DOMAIN-CONTAINING PROTEIN"/>
    <property type="match status" value="1"/>
</dbReference>
<dbReference type="Pfam" id="PF08387">
    <property type="entry name" value="FBD"/>
    <property type="match status" value="1"/>
</dbReference>
<feature type="region of interest" description="Disordered" evidence="1">
    <location>
        <begin position="509"/>
        <end position="551"/>
    </location>
</feature>
<dbReference type="EMBL" id="JAUUTY010000006">
    <property type="protein sequence ID" value="KAK1615571.1"/>
    <property type="molecule type" value="Genomic_DNA"/>
</dbReference>
<dbReference type="InterPro" id="IPR006566">
    <property type="entry name" value="FBD"/>
</dbReference>
<feature type="compositionally biased region" description="Pro residues" evidence="1">
    <location>
        <begin position="253"/>
        <end position="264"/>
    </location>
</feature>
<dbReference type="CDD" id="cd22160">
    <property type="entry name" value="F-box_AtFBL13-like"/>
    <property type="match status" value="1"/>
</dbReference>
<dbReference type="InterPro" id="IPR055302">
    <property type="entry name" value="F-box_dom-containing"/>
</dbReference>
<name>A0AAD8R781_LOLMU</name>
<dbReference type="Pfam" id="PF24758">
    <property type="entry name" value="LRR_At5g56370"/>
    <property type="match status" value="1"/>
</dbReference>
<protein>
    <recommendedName>
        <fullName evidence="2">F-box domain-containing protein</fullName>
    </recommendedName>
</protein>
<dbReference type="Gene3D" id="1.20.1280.50">
    <property type="match status" value="1"/>
</dbReference>
<dbReference type="AlphaFoldDB" id="A0AAD8R781"/>
<dbReference type="PANTHER" id="PTHR32141">
    <property type="match status" value="1"/>
</dbReference>
<feature type="region of interest" description="Disordered" evidence="1">
    <location>
        <begin position="61"/>
        <end position="140"/>
    </location>
</feature>
<feature type="region of interest" description="Disordered" evidence="1">
    <location>
        <begin position="190"/>
        <end position="212"/>
    </location>
</feature>
<dbReference type="SUPFAM" id="SSF81383">
    <property type="entry name" value="F-box domain"/>
    <property type="match status" value="1"/>
</dbReference>
<evidence type="ECO:0000259" key="2">
    <source>
        <dbReference type="PROSITE" id="PS50181"/>
    </source>
</evidence>
<dbReference type="Gene3D" id="3.80.10.10">
    <property type="entry name" value="Ribonuclease Inhibitor"/>
    <property type="match status" value="1"/>
</dbReference>
<feature type="domain" description="F-box" evidence="2">
    <location>
        <begin position="649"/>
        <end position="696"/>
    </location>
</feature>
<sequence>MEPILALKKGNEFSTFERCCWKAAWRWGLVLQVVDVPHSALAAASGDPAKTPARRLAELAHGGDLGGSGGRAASPTAGEWATRDWRMARGRESSSSMPGGSLAARVSQQGEEAKGRGDDQQHAVRASPSSCAGRRRAEPWSRRCRRFRGGAICGAGGTCLRGSSRESAPEFGRRAAAAWVAGEVRELDLPKRSGRKKEKMNEKRKKENAATPVVSLDPQSHFSLSLVRPTHLEPNPIPPTARPSPSPAAAGIPPSPGPSFPAPPFVHRRSNRRLTFCNAWKATTLRRNGFGAAPDLDVPCSLRSQFQGRRSPASDRRRRHILADARAKLFRRGVLASSPARGAPSSSHARVACVAEALRCICLHAGDTLPATRAPQRRREQRRSGGARPRGVHMTRNLPRRRCRYWHPKVAVPVVELFTGAAAGVHVADLLLLPGSNHFGEGSERREVGVLGCAIGGEPGGGGAGADVIGNIHDCRGEVLRLLRIDYEASVKSLVACFRRPATPPSGATVPVVDLYKPSPPRTSGRWGDAGQGSSQAASAPPQFDDDGSTTMAATTTWTTRTHCVALSMLGLSCTLSMVTIAMWPSSRLVSLGGDDSALPPTMRHGLPPDTLTPAMNLLLNFLYAYLPQPPISTAVSLCCPADDDDNNADRVSHLPDDLLRRVVSLLPAKDGARTTALSSRWRHLWRSTPLLLVDTHLLPGGDAELRPARAGAASRAVTNAVSAALESHPGPFPFASLTCSFMDLTVTDRRQLARCCASLRRLCIGAWVFPDTATVPRGAAFPNLREVLLGCTIIQDKDLEFVLAVSPVLEMLAVVGSQTQLHARLASRSLRCAQFCLSILEEVAVVDAPSLERLFLWRNFSQRRRRVSKFSTILKIAQAPKLLILGYLEPGVHMLQIGNTIIKAGTKASTRTTVSSVQMLALHLQFEVYDQVKMLPSFLRCFPSIETLIVESEETLEPSSNLGLKFWKDTIPIDCVKSHLKILYLRELQGTKNEFDFLMFIAENAQKLEKMFIVGCETGYPNQATPGIC</sequence>
<dbReference type="InterPro" id="IPR053781">
    <property type="entry name" value="F-box_AtFBL13-like"/>
</dbReference>
<dbReference type="PROSITE" id="PS50181">
    <property type="entry name" value="FBOX"/>
    <property type="match status" value="1"/>
</dbReference>
<dbReference type="InterPro" id="IPR036047">
    <property type="entry name" value="F-box-like_dom_sf"/>
</dbReference>
<evidence type="ECO:0000256" key="1">
    <source>
        <dbReference type="SAM" id="MobiDB-lite"/>
    </source>
</evidence>
<comment type="caution">
    <text evidence="3">The sequence shown here is derived from an EMBL/GenBank/DDBJ whole genome shotgun (WGS) entry which is preliminary data.</text>
</comment>
<feature type="compositionally biased region" description="Basic and acidic residues" evidence="1">
    <location>
        <begin position="111"/>
        <end position="122"/>
    </location>
</feature>
<accession>A0AAD8R781</accession>
<gene>
    <name evidence="3" type="ORF">QYE76_021088</name>
</gene>
<dbReference type="Pfam" id="PF00646">
    <property type="entry name" value="F-box"/>
    <property type="match status" value="1"/>
</dbReference>
<feature type="compositionally biased region" description="Low complexity" evidence="1">
    <location>
        <begin position="532"/>
        <end position="543"/>
    </location>
</feature>
<feature type="region of interest" description="Disordered" evidence="1">
    <location>
        <begin position="372"/>
        <end position="393"/>
    </location>
</feature>
<dbReference type="Proteomes" id="UP001231189">
    <property type="component" value="Unassembled WGS sequence"/>
</dbReference>
<feature type="compositionally biased region" description="Pro residues" evidence="1">
    <location>
        <begin position="235"/>
        <end position="246"/>
    </location>
</feature>
<organism evidence="3 4">
    <name type="scientific">Lolium multiflorum</name>
    <name type="common">Italian ryegrass</name>
    <name type="synonym">Lolium perenne subsp. multiflorum</name>
    <dbReference type="NCBI Taxonomy" id="4521"/>
    <lineage>
        <taxon>Eukaryota</taxon>
        <taxon>Viridiplantae</taxon>
        <taxon>Streptophyta</taxon>
        <taxon>Embryophyta</taxon>
        <taxon>Tracheophyta</taxon>
        <taxon>Spermatophyta</taxon>
        <taxon>Magnoliopsida</taxon>
        <taxon>Liliopsida</taxon>
        <taxon>Poales</taxon>
        <taxon>Poaceae</taxon>
        <taxon>BOP clade</taxon>
        <taxon>Pooideae</taxon>
        <taxon>Poodae</taxon>
        <taxon>Poeae</taxon>
        <taxon>Poeae Chloroplast Group 2 (Poeae type)</taxon>
        <taxon>Loliodinae</taxon>
        <taxon>Loliinae</taxon>
        <taxon>Lolium</taxon>
    </lineage>
</organism>
<dbReference type="InterPro" id="IPR032675">
    <property type="entry name" value="LRR_dom_sf"/>
</dbReference>
<dbReference type="InterPro" id="IPR001810">
    <property type="entry name" value="F-box_dom"/>
</dbReference>
<reference evidence="3" key="1">
    <citation type="submission" date="2023-07" db="EMBL/GenBank/DDBJ databases">
        <title>A chromosome-level genome assembly of Lolium multiflorum.</title>
        <authorList>
            <person name="Chen Y."/>
            <person name="Copetti D."/>
            <person name="Kolliker R."/>
            <person name="Studer B."/>
        </authorList>
    </citation>
    <scope>NUCLEOTIDE SEQUENCE</scope>
    <source>
        <strain evidence="3">02402/16</strain>
        <tissue evidence="3">Leaf</tissue>
    </source>
</reference>
<proteinExistence type="predicted"/>
<feature type="compositionally biased region" description="Basic and acidic residues" evidence="1">
    <location>
        <begin position="199"/>
        <end position="208"/>
    </location>
</feature>